<dbReference type="GeneID" id="20318069"/>
<comment type="similarity">
    <text evidence="2">Belongs to the MYST (SAS/MOZ) family.</text>
</comment>
<sequence>MRRRSGGDFPSPAFSTIDTSLHQQEIMTLSPTQHEANTFGGNAQTSSKILPEDSVERGRWHLRHHRPSITSVECEARSIPKSPERHSFPAALNSVCAVTGKRMRKPAEVIPICGLCLGTYELNKQTGFPEDLIACWICGQSGHPTCLKMPPELVARIRQLRWRCVDCKRCCLCQVNSRAPSVVNTDLTIDKDLLLCDSCDRGFHMTCLEPAVSELPEGSWICPICSTEDALSAPVDPRLGAISICDRLTQHEIDWMHSMLNTNQDQDVSTKPVASGVSKLNILTPSQCSPTPDPANQLRGQRLRRSGGAPVRTRNLTSVNASKRLVQKSLASWAVSKTRRSPNKSVPRTSGSGPQKSSVTMSPVAPRPRRTSAVASQAWQSLVRKRPSQEAKREDTSMFDDDDDKTDILVEEGGSFQRKSSARSLFTQSSPTSLRIRGRSASRLQLLDRRSRSQEIRNSAQCESMGSSVICSQSPEKLMSDVLSIRSHRPQIINQPVVVRPSRGRRRNNWRQAPSRSTLHRWSSAGVNVKRALGSFRRRGRGKHSVMRRYTPRLRGSSRLHSDSKRSQNRSLITGSVPAISGDEDDVDDDSSVTVAAANGDSDYMGKKDRKPTAVFDPFNDECPEFAVVTEDNRALFASIQADVQACLPQPLESSKIVPPVNNPKLVINMDTASQDSAMPGDVSEAKVEEARFPPRIQLGRHLITTWYSAPYPSEYARLNLLYICEFCLKYSKTRKVYLRHIQSTESNSCLWFISSIQEKCPYSFPPGNEIYRCGNVSVFEVDGYTSRLYCQQLCLLAKLFLDHKTLYYDVEPFLFYVVALREAGCFQLVGYFSKEKRSAQKYNLSCIMVLPPYQKAAYGRFLIDFSFLLSRIEDQPGSPEKPLSELGRLSYESYWRSKVLPFILDSLNKYPNGDDTIDFHECVSTIHQISTATGIDPHDVGETIEQLATSIQLGADKRLLIRFDKSHLLALKAKYDARSKYWIPVDEDCLRWSPLIHPREIDTSAEVSAPHGDACLSRTRSRVTRSSSNTATTQSPQGMNRFTSPTSSPEPTPEVHVPVHSEEPQSMGSRRRLRSDSMAANTILSPQLSKTMGSPVISSTVGRARLSLRTRLGTSPLSNPTSHLLSTPELNPNSHLSLATRSNAVLATMEPVLKKPTEPVESRTPQQSHKGAPSTILPQVTGNGDIATPNDRWQNRRPRKRSGQSPCRKKPFFPNGPKPPDPPSPHGGPSTPGRPGLISTATQSRSRRLRLSQPNNSETTNSTNQNAADHGDQSLTIHDDGQSVTPNGAGRFPCYDQPTPLSFRVNSSLPETSELSPLRPTHSSSPLRLTEKLLDAPFCGPPSPRTESPPPLTPPPPTLSFLGGMDSGINDQFLTQKLSATSPKVPSSSAVPPCLSLCESTYPVSSPQCMFDSAFRSVRATGDLVTDGVSSKDFIDDLWNHRRRRHTTPPTLFPNESRDVGRRRRRRRSYLDSPLLSHSQPDYSGFCAFRALPSINVPRLGSSRRTISEHNTVGSRLDVPVSLHTRSCPISPADLSTRDFPSRHPQSQPRSASTSLLQEALVVSEFPLATLHSPSSSPPLLPSPVLDGLSKDFPVLVPMGMVCTPRNSYQSQCRRDSGSPSPPLLTTILPAKKQLEEYSAGHPPVLYTTDIIDAMDSCGSRELPGALLAGIAVQHGDSYPVGLKTLSKVELTDCSETSSLTTIPMYQDGDEDTMELDAPLVDASRSAESSSDSATLPHWPSPAFTRHSSEETIAMRLVTPSPPLLSDDEDCDLFSTTLTTAFTFKDDRSRLLHHCSRFRRCSEPHIPYALFPDSPMLTQRENSCPSLLSGFSLLCDLSTARSRIPSPDRSISLSESCSHSVINFHPLSDNHPGQLEPQSQSTSNATPDSFVDEEPSCVHSESELKLAVQVNWESLIAESVFPMLPFIDEEHLPSCANQSVVPRAVVNVPLQELCDTWENLQLSAERTVALASTQVLSTVFRATCTQKPLVAYAVGVRYPFSPRELDHFDIPTVDLPAALEITTVIGTSRSLPASQTFSSEFSSYVVHQPRRLSMDQNTGCLPSKVSPLSVQKFTSDASDQMANYQSPVVQRQTPLPSPTIGVTSPTLQIASPHSPFFTLQDKSTLCGQTAVPLSSSSHLKTLASVRDDFNGSTERCLQLQTNTPLSYTPESDQQLDERTDRSSESSEFVSPDANQLLSNSSSSFQSGCTSLPSIDNPHISFHRRISPPADTDFITFPSLPSSIVSCVVSGSAYDPSTHYLSPNSSAISYQVATSAPPSRSSHPSSVNLAHSLPRKSVNSLAQSSKRRIRRNSNKTIQPAPSHTLPLSPSNRYQAPVAFSPLTNVSVNGDGQCSRFTYSLAPSVQSNPPNFPIQPAAVLHNYHPVPLSQSPALLSTAVPSFQSVDSSQLCPSTPGQLPTVSTNNMTCFRQVEVYAQPDGSNLFAPQMGQTSYNSYTMPYNLQAESQSVCLEKTYHPSSTVTTAHMPPFLEASVSSIPCTYPCVLSQPAQSQMLLSSQLQPMSCPPDVFPPPNTNFELNQISMDHATEPPSSVAPNPSFFSTSFQSPTMFNSPCTDTINASLISSHAGGDFTRSAVSFIPGPSNAVCTSLSNGFHDPQTQYMLPLCELPQYPTRPNVDYVLPTTTSLINTIPCPGPVYPPGGAVDQPLQLQTTPQSSPQQQLIFCPPVLFCSPNELQGGGGFEFPTSPQRFTPFLPVMNGGPSKAPLSSLHPLVSQPQPGWPRAELFPGQVLPQASLPQPHPMMPI</sequence>
<evidence type="ECO:0000256" key="3">
    <source>
        <dbReference type="ARBA" id="ARBA00013184"/>
    </source>
</evidence>
<evidence type="ECO:0000313" key="19">
    <source>
        <dbReference type="EMBL" id="KER29506.1"/>
    </source>
</evidence>
<dbReference type="Pfam" id="PF01853">
    <property type="entry name" value="MOZ_SAS"/>
    <property type="match status" value="1"/>
</dbReference>
<feature type="region of interest" description="Disordered" evidence="16">
    <location>
        <begin position="1446"/>
        <end position="1467"/>
    </location>
</feature>
<keyword evidence="4" id="KW-0808">Transferase</keyword>
<dbReference type="PROSITE" id="PS51726">
    <property type="entry name" value="MYST_HAT"/>
    <property type="match status" value="1"/>
</dbReference>
<dbReference type="SUPFAM" id="SSF55729">
    <property type="entry name" value="Acyl-CoA N-acyltransferases (Nat)"/>
    <property type="match status" value="1"/>
</dbReference>
<evidence type="ECO:0000256" key="13">
    <source>
        <dbReference type="ARBA" id="ARBA00023242"/>
    </source>
</evidence>
<feature type="compositionally biased region" description="Basic residues" evidence="16">
    <location>
        <begin position="536"/>
        <end position="558"/>
    </location>
</feature>
<keyword evidence="20" id="KW-1185">Reference proteome</keyword>
<feature type="compositionally biased region" description="Polar residues" evidence="16">
    <location>
        <begin position="2316"/>
        <end position="2330"/>
    </location>
</feature>
<evidence type="ECO:0000256" key="8">
    <source>
        <dbReference type="ARBA" id="ARBA00022833"/>
    </source>
</evidence>
<dbReference type="GO" id="GO:0003682">
    <property type="term" value="F:chromatin binding"/>
    <property type="evidence" value="ECO:0007669"/>
    <property type="project" value="TreeGrafter"/>
</dbReference>
<dbReference type="InterPro" id="IPR011011">
    <property type="entry name" value="Znf_FYVE_PHD"/>
</dbReference>
<feature type="compositionally biased region" description="Pro residues" evidence="16">
    <location>
        <begin position="1340"/>
        <end position="1359"/>
    </location>
</feature>
<dbReference type="GO" id="GO:0008270">
    <property type="term" value="F:zinc ion binding"/>
    <property type="evidence" value="ECO:0007669"/>
    <property type="project" value="UniProtKB-KW"/>
</dbReference>
<dbReference type="InterPro" id="IPR040706">
    <property type="entry name" value="Zf-MYST"/>
</dbReference>
<feature type="region of interest" description="Disordered" evidence="16">
    <location>
        <begin position="1869"/>
        <end position="1895"/>
    </location>
</feature>
<feature type="active site" description="Proton donor/acceptor" evidence="14">
    <location>
        <position position="881"/>
    </location>
</feature>
<feature type="compositionally biased region" description="Basic residues" evidence="16">
    <location>
        <begin position="1196"/>
        <end position="1212"/>
    </location>
</feature>
<feature type="region of interest" description="Disordered" evidence="16">
    <location>
        <begin position="2273"/>
        <end position="2330"/>
    </location>
</feature>
<dbReference type="PROSITE" id="PS50016">
    <property type="entry name" value="ZF_PHD_2"/>
    <property type="match status" value="2"/>
</dbReference>
<dbReference type="GO" id="GO:0005634">
    <property type="term" value="C:nucleus"/>
    <property type="evidence" value="ECO:0007669"/>
    <property type="project" value="UniProtKB-SubCell"/>
</dbReference>
<protein>
    <recommendedName>
        <fullName evidence="3">histone acetyltransferase</fullName>
        <ecNumber evidence="3">2.3.1.48</ecNumber>
    </recommendedName>
</protein>
<feature type="compositionally biased region" description="Low complexity" evidence="16">
    <location>
        <begin position="1025"/>
        <end position="1034"/>
    </location>
</feature>
<evidence type="ECO:0000256" key="16">
    <source>
        <dbReference type="SAM" id="MobiDB-lite"/>
    </source>
</evidence>
<dbReference type="SUPFAM" id="SSF57903">
    <property type="entry name" value="FYVE/PHD zinc finger"/>
    <property type="match status" value="2"/>
</dbReference>
<feature type="region of interest" description="Disordered" evidence="16">
    <location>
        <begin position="536"/>
        <end position="589"/>
    </location>
</feature>
<dbReference type="FunFam" id="3.40.630.30:FF:000001">
    <property type="entry name" value="Histone acetyltransferase"/>
    <property type="match status" value="1"/>
</dbReference>
<feature type="compositionally biased region" description="Polar residues" evidence="16">
    <location>
        <begin position="1545"/>
        <end position="1555"/>
    </location>
</feature>
<dbReference type="FunFam" id="3.30.60.60:FF:000001">
    <property type="entry name" value="Histone acetyltransferase"/>
    <property type="match status" value="1"/>
</dbReference>
<feature type="compositionally biased region" description="Pro residues" evidence="16">
    <location>
        <begin position="1215"/>
        <end position="1227"/>
    </location>
</feature>
<dbReference type="GO" id="GO:0040029">
    <property type="term" value="P:epigenetic regulation of gene expression"/>
    <property type="evidence" value="ECO:0007669"/>
    <property type="project" value="UniProtKB-ARBA"/>
</dbReference>
<dbReference type="Proteomes" id="UP000054324">
    <property type="component" value="Unassembled WGS sequence"/>
</dbReference>
<dbReference type="RefSeq" id="XP_009166738.1">
    <property type="nucleotide sequence ID" value="XM_009168474.1"/>
</dbReference>
<dbReference type="InterPro" id="IPR016181">
    <property type="entry name" value="Acyl_CoA_acyltransferase"/>
</dbReference>
<evidence type="ECO:0000256" key="7">
    <source>
        <dbReference type="ARBA" id="ARBA00022771"/>
    </source>
</evidence>
<feature type="compositionally biased region" description="Low complexity" evidence="16">
    <location>
        <begin position="2275"/>
        <end position="2286"/>
    </location>
</feature>
<proteinExistence type="inferred from homology"/>
<organism evidence="19 20">
    <name type="scientific">Opisthorchis viverrini</name>
    <name type="common">Southeast Asian liver fluke</name>
    <dbReference type="NCBI Taxonomy" id="6198"/>
    <lineage>
        <taxon>Eukaryota</taxon>
        <taxon>Metazoa</taxon>
        <taxon>Spiralia</taxon>
        <taxon>Lophotrochozoa</taxon>
        <taxon>Platyhelminthes</taxon>
        <taxon>Trematoda</taxon>
        <taxon>Digenea</taxon>
        <taxon>Opisthorchiida</taxon>
        <taxon>Opisthorchiata</taxon>
        <taxon>Opisthorchiidae</taxon>
        <taxon>Opisthorchis</taxon>
    </lineage>
</organism>
<dbReference type="GO" id="GO:0006357">
    <property type="term" value="P:regulation of transcription by RNA polymerase II"/>
    <property type="evidence" value="ECO:0007669"/>
    <property type="project" value="TreeGrafter"/>
</dbReference>
<feature type="compositionally biased region" description="Low complexity" evidence="16">
    <location>
        <begin position="1724"/>
        <end position="1735"/>
    </location>
</feature>
<feature type="compositionally biased region" description="Basic and acidic residues" evidence="16">
    <location>
        <begin position="2176"/>
        <end position="2185"/>
    </location>
</feature>
<dbReference type="Pfam" id="PF17772">
    <property type="entry name" value="zf-MYST"/>
    <property type="match status" value="1"/>
</dbReference>
<evidence type="ECO:0000256" key="14">
    <source>
        <dbReference type="PIRSR" id="PIRSR602717-51"/>
    </source>
</evidence>
<dbReference type="InterPro" id="IPR036388">
    <property type="entry name" value="WH-like_DNA-bd_sf"/>
</dbReference>
<feature type="compositionally biased region" description="Polar residues" evidence="16">
    <location>
        <begin position="2161"/>
        <end position="2173"/>
    </location>
</feature>
<dbReference type="GO" id="GO:0010484">
    <property type="term" value="F:histone H3 acetyltransferase activity"/>
    <property type="evidence" value="ECO:0007669"/>
    <property type="project" value="TreeGrafter"/>
</dbReference>
<dbReference type="PROSITE" id="PS01359">
    <property type="entry name" value="ZF_PHD_1"/>
    <property type="match status" value="1"/>
</dbReference>
<keyword evidence="6" id="KW-0677">Repeat</keyword>
<accession>A0A074ZQT6</accession>
<evidence type="ECO:0000256" key="11">
    <source>
        <dbReference type="ARBA" id="ARBA00023015"/>
    </source>
</evidence>
<dbReference type="InterPro" id="IPR001965">
    <property type="entry name" value="Znf_PHD"/>
</dbReference>
<feature type="region of interest" description="Disordered" evidence="16">
    <location>
        <begin position="282"/>
        <end position="405"/>
    </location>
</feature>
<feature type="compositionally biased region" description="Polar residues" evidence="16">
    <location>
        <begin position="343"/>
        <end position="361"/>
    </location>
</feature>
<keyword evidence="8" id="KW-0862">Zinc</keyword>
<dbReference type="STRING" id="6198.A0A074ZQT6"/>
<feature type="compositionally biased region" description="Basic and acidic residues" evidence="16">
    <location>
        <begin position="1270"/>
        <end position="1282"/>
    </location>
</feature>
<keyword evidence="10" id="KW-0007">Acetylation</keyword>
<dbReference type="SMART" id="SM00249">
    <property type="entry name" value="PHD"/>
    <property type="match status" value="2"/>
</dbReference>
<feature type="compositionally biased region" description="Polar residues" evidence="16">
    <location>
        <begin position="512"/>
        <end position="521"/>
    </location>
</feature>
<feature type="region of interest" description="Disordered" evidence="16">
    <location>
        <begin position="1156"/>
        <end position="1327"/>
    </location>
</feature>
<evidence type="ECO:0000259" key="17">
    <source>
        <dbReference type="PROSITE" id="PS50016"/>
    </source>
</evidence>
<dbReference type="InterPro" id="IPR013083">
    <property type="entry name" value="Znf_RING/FYVE/PHD"/>
</dbReference>
<dbReference type="InterPro" id="IPR050603">
    <property type="entry name" value="MYST_HAT"/>
</dbReference>
<reference evidence="19 20" key="1">
    <citation type="submission" date="2013-11" db="EMBL/GenBank/DDBJ databases">
        <title>Opisthorchis viverrini - life in the bile duct.</title>
        <authorList>
            <person name="Young N.D."/>
            <person name="Nagarajan N."/>
            <person name="Lin S.J."/>
            <person name="Korhonen P.K."/>
            <person name="Jex A.R."/>
            <person name="Hall R.S."/>
            <person name="Safavi-Hemami H."/>
            <person name="Kaewkong W."/>
            <person name="Bertrand D."/>
            <person name="Gao S."/>
            <person name="Seet Q."/>
            <person name="Wongkham S."/>
            <person name="Teh B.T."/>
            <person name="Wongkham C."/>
            <person name="Intapan P.M."/>
            <person name="Maleewong W."/>
            <person name="Yang X."/>
            <person name="Hu M."/>
            <person name="Wang Z."/>
            <person name="Hofmann A."/>
            <person name="Sternberg P.W."/>
            <person name="Tan P."/>
            <person name="Wang J."/>
            <person name="Gasser R.B."/>
        </authorList>
    </citation>
    <scope>NUCLEOTIDE SEQUENCE [LARGE SCALE GENOMIC DNA]</scope>
</reference>
<dbReference type="Gene3D" id="3.30.60.60">
    <property type="entry name" value="N-acetyl transferase-like"/>
    <property type="match status" value="1"/>
</dbReference>
<feature type="compositionally biased region" description="Polar residues" evidence="16">
    <location>
        <begin position="1113"/>
        <end position="1136"/>
    </location>
</feature>
<dbReference type="PANTHER" id="PTHR10615">
    <property type="entry name" value="HISTONE ACETYLTRANSFERASE"/>
    <property type="match status" value="1"/>
</dbReference>
<feature type="region of interest" description="Disordered" evidence="16">
    <location>
        <begin position="1009"/>
        <end position="1078"/>
    </location>
</feature>
<dbReference type="InterPro" id="IPR019786">
    <property type="entry name" value="Zinc_finger_PHD-type_CS"/>
</dbReference>
<feature type="domain" description="PHD-type" evidence="17">
    <location>
        <begin position="110"/>
        <end position="170"/>
    </location>
</feature>
<dbReference type="Pfam" id="PF00628">
    <property type="entry name" value="PHD"/>
    <property type="match status" value="1"/>
</dbReference>
<name>A0A074ZQT6_OPIVI</name>
<feature type="domain" description="MYST-type HAT" evidence="18">
    <location>
        <begin position="689"/>
        <end position="995"/>
    </location>
</feature>
<feature type="region of interest" description="Disordered" evidence="16">
    <location>
        <begin position="2161"/>
        <end position="2195"/>
    </location>
</feature>
<keyword evidence="5" id="KW-0479">Metal-binding</keyword>
<feature type="region of interest" description="Disordered" evidence="16">
    <location>
        <begin position="503"/>
        <end position="524"/>
    </location>
</feature>
<dbReference type="FunFam" id="3.30.40.10:FF:000005">
    <property type="entry name" value="zinc finger protein isoform X1"/>
    <property type="match status" value="1"/>
</dbReference>
<evidence type="ECO:0000256" key="12">
    <source>
        <dbReference type="ARBA" id="ARBA00023163"/>
    </source>
</evidence>
<dbReference type="CTD" id="20318069"/>
<evidence type="ECO:0000313" key="20">
    <source>
        <dbReference type="Proteomes" id="UP000054324"/>
    </source>
</evidence>
<dbReference type="OrthoDB" id="6254714at2759"/>
<keyword evidence="11" id="KW-0805">Transcription regulation</keyword>
<dbReference type="Gene3D" id="3.40.630.30">
    <property type="match status" value="1"/>
</dbReference>
<evidence type="ECO:0000256" key="15">
    <source>
        <dbReference type="PROSITE-ProRule" id="PRU00146"/>
    </source>
</evidence>
<feature type="region of interest" description="Disordered" evidence="16">
    <location>
        <begin position="1340"/>
        <end position="1367"/>
    </location>
</feature>
<evidence type="ECO:0000256" key="10">
    <source>
        <dbReference type="ARBA" id="ARBA00022990"/>
    </source>
</evidence>
<evidence type="ECO:0000256" key="4">
    <source>
        <dbReference type="ARBA" id="ARBA00022679"/>
    </source>
</evidence>
<evidence type="ECO:0000256" key="6">
    <source>
        <dbReference type="ARBA" id="ARBA00022737"/>
    </source>
</evidence>
<gene>
    <name evidence="19" type="ORF">T265_03882</name>
</gene>
<dbReference type="KEGG" id="ovi:T265_03882"/>
<feature type="region of interest" description="Disordered" evidence="16">
    <location>
        <begin position="1724"/>
        <end position="1743"/>
    </location>
</feature>
<evidence type="ECO:0000256" key="1">
    <source>
        <dbReference type="ARBA" id="ARBA00004123"/>
    </source>
</evidence>
<evidence type="ECO:0000256" key="2">
    <source>
        <dbReference type="ARBA" id="ARBA00010107"/>
    </source>
</evidence>
<feature type="compositionally biased region" description="Polar residues" evidence="16">
    <location>
        <begin position="1877"/>
        <end position="1888"/>
    </location>
</feature>
<keyword evidence="13" id="KW-0539">Nucleus</keyword>
<keyword evidence="9" id="KW-0156">Chromatin regulator</keyword>
<dbReference type="InterPro" id="IPR019787">
    <property type="entry name" value="Znf_PHD-finger"/>
</dbReference>
<feature type="region of interest" description="Disordered" evidence="16">
    <location>
        <begin position="1531"/>
        <end position="1555"/>
    </location>
</feature>
<feature type="compositionally biased region" description="Basic and acidic residues" evidence="16">
    <location>
        <begin position="387"/>
        <end position="396"/>
    </location>
</feature>
<dbReference type="EMBL" id="KL596677">
    <property type="protein sequence ID" value="KER29506.1"/>
    <property type="molecule type" value="Genomic_DNA"/>
</dbReference>
<feature type="compositionally biased region" description="Low complexity" evidence="16">
    <location>
        <begin position="1044"/>
        <end position="1057"/>
    </location>
</feature>
<evidence type="ECO:0000259" key="18">
    <source>
        <dbReference type="PROSITE" id="PS51726"/>
    </source>
</evidence>
<dbReference type="GO" id="GO:0070775">
    <property type="term" value="C:H3 histone acetyltransferase complex"/>
    <property type="evidence" value="ECO:0007669"/>
    <property type="project" value="UniProtKB-ARBA"/>
</dbReference>
<dbReference type="InterPro" id="IPR002717">
    <property type="entry name" value="HAT_MYST-type"/>
</dbReference>
<dbReference type="CDD" id="cd15526">
    <property type="entry name" value="PHD1_MOZ_d4"/>
    <property type="match status" value="1"/>
</dbReference>
<comment type="subcellular location">
    <subcellularLocation>
        <location evidence="1">Nucleus</location>
    </subcellularLocation>
</comment>
<feature type="domain" description="PHD-type" evidence="17">
    <location>
        <begin position="167"/>
        <end position="228"/>
    </location>
</feature>
<feature type="compositionally biased region" description="Low complexity" evidence="16">
    <location>
        <begin position="1228"/>
        <end position="1237"/>
    </location>
</feature>
<feature type="compositionally biased region" description="Low complexity" evidence="16">
    <location>
        <begin position="1308"/>
        <end position="1319"/>
    </location>
</feature>
<feature type="compositionally biased region" description="Low complexity" evidence="16">
    <location>
        <begin position="1252"/>
        <end position="1267"/>
    </location>
</feature>
<dbReference type="GO" id="GO:0003712">
    <property type="term" value="F:transcription coregulator activity"/>
    <property type="evidence" value="ECO:0007669"/>
    <property type="project" value="TreeGrafter"/>
</dbReference>
<dbReference type="Gene3D" id="1.10.10.10">
    <property type="entry name" value="Winged helix-like DNA-binding domain superfamily/Winged helix DNA-binding domain"/>
    <property type="match status" value="1"/>
</dbReference>
<keyword evidence="7 15" id="KW-0863">Zinc-finger</keyword>
<evidence type="ECO:0000256" key="5">
    <source>
        <dbReference type="ARBA" id="ARBA00022723"/>
    </source>
</evidence>
<evidence type="ECO:0000256" key="9">
    <source>
        <dbReference type="ARBA" id="ARBA00022853"/>
    </source>
</evidence>
<dbReference type="EC" id="2.3.1.48" evidence="3"/>
<feature type="region of interest" description="Disordered" evidence="16">
    <location>
        <begin position="1112"/>
        <end position="1136"/>
    </location>
</feature>
<dbReference type="PANTHER" id="PTHR10615:SF217">
    <property type="entry name" value="HISTONE ACETYLTRANSFERASE"/>
    <property type="match status" value="1"/>
</dbReference>
<keyword evidence="12" id="KW-0804">Transcription</keyword>
<dbReference type="Gene3D" id="3.30.40.10">
    <property type="entry name" value="Zinc/RING finger domain, C3HC4 (zinc finger)"/>
    <property type="match status" value="1"/>
</dbReference>